<reference evidence="2 3" key="1">
    <citation type="submission" date="2021-06" db="EMBL/GenBank/DDBJ databases">
        <title>Caerostris darwini draft genome.</title>
        <authorList>
            <person name="Kono N."/>
            <person name="Arakawa K."/>
        </authorList>
    </citation>
    <scope>NUCLEOTIDE SEQUENCE [LARGE SCALE GENOMIC DNA]</scope>
</reference>
<keyword evidence="3" id="KW-1185">Reference proteome</keyword>
<feature type="region of interest" description="Disordered" evidence="1">
    <location>
        <begin position="55"/>
        <end position="76"/>
    </location>
</feature>
<dbReference type="AlphaFoldDB" id="A0AAV4QMM8"/>
<evidence type="ECO:0000313" key="3">
    <source>
        <dbReference type="Proteomes" id="UP001054837"/>
    </source>
</evidence>
<comment type="caution">
    <text evidence="2">The sequence shown here is derived from an EMBL/GenBank/DDBJ whole genome shotgun (WGS) entry which is preliminary data.</text>
</comment>
<proteinExistence type="predicted"/>
<dbReference type="Proteomes" id="UP001054837">
    <property type="component" value="Unassembled WGS sequence"/>
</dbReference>
<dbReference type="EMBL" id="BPLQ01004608">
    <property type="protein sequence ID" value="GIY09320.1"/>
    <property type="molecule type" value="Genomic_DNA"/>
</dbReference>
<sequence length="116" mass="13064">MEEQTDPPPPPPDEKHDNVRQLFKASNPKLFTLTDLILLPQLSILFGLSAELMMKEQTDPPPPPEEEHDNVRFSGSRFTTSTTVIDLFGLSAELMMKEQTDRPPPPPEEKHDNVGC</sequence>
<gene>
    <name evidence="2" type="ORF">CDAR_276001</name>
</gene>
<feature type="region of interest" description="Disordered" evidence="1">
    <location>
        <begin position="95"/>
        <end position="116"/>
    </location>
</feature>
<evidence type="ECO:0000313" key="2">
    <source>
        <dbReference type="EMBL" id="GIY09320.1"/>
    </source>
</evidence>
<evidence type="ECO:0000256" key="1">
    <source>
        <dbReference type="SAM" id="MobiDB-lite"/>
    </source>
</evidence>
<name>A0AAV4QMM8_9ARAC</name>
<organism evidence="2 3">
    <name type="scientific">Caerostris darwini</name>
    <dbReference type="NCBI Taxonomy" id="1538125"/>
    <lineage>
        <taxon>Eukaryota</taxon>
        <taxon>Metazoa</taxon>
        <taxon>Ecdysozoa</taxon>
        <taxon>Arthropoda</taxon>
        <taxon>Chelicerata</taxon>
        <taxon>Arachnida</taxon>
        <taxon>Araneae</taxon>
        <taxon>Araneomorphae</taxon>
        <taxon>Entelegynae</taxon>
        <taxon>Araneoidea</taxon>
        <taxon>Araneidae</taxon>
        <taxon>Caerostris</taxon>
    </lineage>
</organism>
<protein>
    <submittedName>
        <fullName evidence="2">Uncharacterized protein</fullName>
    </submittedName>
</protein>
<accession>A0AAV4QMM8</accession>